<dbReference type="EMBL" id="JAAFYZ010000089">
    <property type="protein sequence ID" value="MBS2550028.1"/>
    <property type="molecule type" value="Genomic_DNA"/>
</dbReference>
<dbReference type="CDD" id="cd00592">
    <property type="entry name" value="HTH_MerR-like"/>
    <property type="match status" value="1"/>
</dbReference>
<dbReference type="InterPro" id="IPR009061">
    <property type="entry name" value="DNA-bd_dom_put_sf"/>
</dbReference>
<feature type="domain" description="HTH merR-type" evidence="1">
    <location>
        <begin position="39"/>
        <end position="94"/>
    </location>
</feature>
<dbReference type="SUPFAM" id="SSF46955">
    <property type="entry name" value="Putative DNA-binding domain"/>
    <property type="match status" value="1"/>
</dbReference>
<organism evidence="2 3">
    <name type="scientific">Catenulispora pinistramenti</name>
    <dbReference type="NCBI Taxonomy" id="2705254"/>
    <lineage>
        <taxon>Bacteria</taxon>
        <taxon>Bacillati</taxon>
        <taxon>Actinomycetota</taxon>
        <taxon>Actinomycetes</taxon>
        <taxon>Catenulisporales</taxon>
        <taxon>Catenulisporaceae</taxon>
        <taxon>Catenulispora</taxon>
    </lineage>
</organism>
<dbReference type="Pfam" id="PF13411">
    <property type="entry name" value="MerR_1"/>
    <property type="match status" value="1"/>
</dbReference>
<comment type="caution">
    <text evidence="2">The sequence shown here is derived from an EMBL/GenBank/DDBJ whole genome shotgun (WGS) entry which is preliminary data.</text>
</comment>
<accession>A0ABS5KVF0</accession>
<sequence>MTEAPAPWTIDRLARLAAAALAAGAPTQPNGRIREVPDVRTIRWYTSIGLLDRPAAMRGRTALYGRSHLAQLVAIKRLQASGLTVAAVQERLLGAEASVVEQIAELPADLDALIAPADPDAAGPATSPARSRFWITPPAAEPFTTITADTEADTEIEAGPDTTAPLITGIRLTTDITLLLPPGRTPDAAARAAITEAAQPLLDLLNRLGLSEA</sequence>
<name>A0ABS5KVF0_9ACTN</name>
<evidence type="ECO:0000313" key="2">
    <source>
        <dbReference type="EMBL" id="MBS2550028.1"/>
    </source>
</evidence>
<reference evidence="2 3" key="1">
    <citation type="submission" date="2020-02" db="EMBL/GenBank/DDBJ databases">
        <title>Acidophilic actinobacteria isolated from forest soil.</title>
        <authorList>
            <person name="Golinska P."/>
        </authorList>
    </citation>
    <scope>NUCLEOTIDE SEQUENCE [LARGE SCALE GENOMIC DNA]</scope>
    <source>
        <strain evidence="2 3">NL8</strain>
    </source>
</reference>
<dbReference type="Gene3D" id="1.10.1660.10">
    <property type="match status" value="1"/>
</dbReference>
<dbReference type="InterPro" id="IPR000551">
    <property type="entry name" value="MerR-type_HTH_dom"/>
</dbReference>
<dbReference type="SMART" id="SM00422">
    <property type="entry name" value="HTH_MERR"/>
    <property type="match status" value="1"/>
</dbReference>
<dbReference type="PROSITE" id="PS50937">
    <property type="entry name" value="HTH_MERR_2"/>
    <property type="match status" value="1"/>
</dbReference>
<protein>
    <submittedName>
        <fullName evidence="2">MerR family transcriptional regulator</fullName>
    </submittedName>
</protein>
<dbReference type="RefSeq" id="WP_212012050.1">
    <property type="nucleotide sequence ID" value="NZ_JAAFYZ010000089.1"/>
</dbReference>
<evidence type="ECO:0000313" key="3">
    <source>
        <dbReference type="Proteomes" id="UP000730482"/>
    </source>
</evidence>
<gene>
    <name evidence="2" type="ORF">KGQ19_24490</name>
</gene>
<evidence type="ECO:0000259" key="1">
    <source>
        <dbReference type="PROSITE" id="PS50937"/>
    </source>
</evidence>
<dbReference type="Proteomes" id="UP000730482">
    <property type="component" value="Unassembled WGS sequence"/>
</dbReference>
<proteinExistence type="predicted"/>
<keyword evidence="3" id="KW-1185">Reference proteome</keyword>